<keyword evidence="3" id="KW-1185">Reference proteome</keyword>
<comment type="caution">
    <text evidence="2">The sequence shown here is derived from an EMBL/GenBank/DDBJ whole genome shotgun (WGS) entry which is preliminary data.</text>
</comment>
<dbReference type="Proteomes" id="UP000176294">
    <property type="component" value="Unassembled WGS sequence"/>
</dbReference>
<dbReference type="CDD" id="cd00102">
    <property type="entry name" value="IPT"/>
    <property type="match status" value="1"/>
</dbReference>
<name>A0A1G1TEU0_9BACT</name>
<evidence type="ECO:0000313" key="2">
    <source>
        <dbReference type="EMBL" id="OGX89392.1"/>
    </source>
</evidence>
<dbReference type="Gene3D" id="2.60.40.10">
    <property type="entry name" value="Immunoglobulins"/>
    <property type="match status" value="1"/>
</dbReference>
<dbReference type="STRING" id="1908237.BEN47_07035"/>
<feature type="signal peptide" evidence="1">
    <location>
        <begin position="1"/>
        <end position="28"/>
    </location>
</feature>
<feature type="chain" id="PRO_5009579377" evidence="1">
    <location>
        <begin position="29"/>
        <end position="517"/>
    </location>
</feature>
<accession>A0A1G1TEU0</accession>
<reference evidence="2 3" key="1">
    <citation type="submission" date="2016-08" db="EMBL/GenBank/DDBJ databases">
        <title>Hymenobacter coccineus sp. nov., Hymenobacter lapidarius sp. nov. and Hymenobacter glacialis sp. nov., isolated from Antarctic soil.</title>
        <authorList>
            <person name="Sedlacek I."/>
            <person name="Kralova S."/>
            <person name="Kyrova K."/>
            <person name="Maslanova I."/>
            <person name="Stankova E."/>
            <person name="Vrbovska V."/>
            <person name="Nemec M."/>
            <person name="Bartak M."/>
            <person name="Svec P."/>
            <person name="Busse H.-J."/>
            <person name="Pantucek R."/>
        </authorList>
    </citation>
    <scope>NUCLEOTIDE SEQUENCE [LARGE SCALE GENOMIC DNA]</scope>
    <source>
        <strain evidence="2 3">CCM 8643</strain>
    </source>
</reference>
<protein>
    <submittedName>
        <fullName evidence="2">Uncharacterized protein</fullName>
    </submittedName>
</protein>
<gene>
    <name evidence="2" type="ORF">BEN47_07035</name>
</gene>
<dbReference type="OrthoDB" id="866891at2"/>
<dbReference type="EMBL" id="MDZB01000022">
    <property type="protein sequence ID" value="OGX89392.1"/>
    <property type="molecule type" value="Genomic_DNA"/>
</dbReference>
<dbReference type="SUPFAM" id="SSF81296">
    <property type="entry name" value="E set domains"/>
    <property type="match status" value="1"/>
</dbReference>
<evidence type="ECO:0000256" key="1">
    <source>
        <dbReference type="SAM" id="SignalP"/>
    </source>
</evidence>
<dbReference type="InterPro" id="IPR013783">
    <property type="entry name" value="Ig-like_fold"/>
</dbReference>
<proteinExistence type="predicted"/>
<dbReference type="AlphaFoldDB" id="A0A1G1TEU0"/>
<sequence>MKHFFTTRLLTCLAMLLLLLPLGSSAQALTQADFTGLIVPQYMASGTATRLPVLFRATVSNLTPSTLYRAFVLGATNATTGGGTVDFGGAMSSGAGIPVFINVSTTGVVTYTSASTGNTNTDGSYMTFTTDAAGAYTGWFGFLNSGNARYTAGNLIFPAITLAKDSAPATVEKRLALNQSIITLDFATTGTGIQGASSATAGNAVALYDNVAGTGRPLAATVVENIGVTFGSVVPFYSTTAGTWNSIVPRANAAGVQRVVEYSVATGAVLNCNSDADGVWPSGANTVNPMGGTTPVMLTATDAPLNAGCAGPASATVTATPATLTAFTTAVGTASATQTVSVGGTTLTAGVVVTAPAGYEVSLSAASGFAAAVTVPQTAGTAAATPVYVRLTGATLGTYAGNVTVASTGATTVNVAVTGTVTAATIPAPTITSFTPASAQVGATVTITGTNFTNASAVTLSGLAITGFTVVNATTITFVVPATAASGTISVTTPGGTATSTATFTVTPRRFRQLFRP</sequence>
<dbReference type="RefSeq" id="WP_070724299.1">
    <property type="nucleotide sequence ID" value="NZ_MDZB01000022.1"/>
</dbReference>
<evidence type="ECO:0000313" key="3">
    <source>
        <dbReference type="Proteomes" id="UP000176294"/>
    </source>
</evidence>
<organism evidence="2 3">
    <name type="scientific">Hymenobacter lapidarius</name>
    <dbReference type="NCBI Taxonomy" id="1908237"/>
    <lineage>
        <taxon>Bacteria</taxon>
        <taxon>Pseudomonadati</taxon>
        <taxon>Bacteroidota</taxon>
        <taxon>Cytophagia</taxon>
        <taxon>Cytophagales</taxon>
        <taxon>Hymenobacteraceae</taxon>
        <taxon>Hymenobacter</taxon>
    </lineage>
</organism>
<keyword evidence="1" id="KW-0732">Signal</keyword>
<dbReference type="InterPro" id="IPR014756">
    <property type="entry name" value="Ig_E-set"/>
</dbReference>